<dbReference type="InterPro" id="IPR046847">
    <property type="entry name" value="Xre-like_HTH"/>
</dbReference>
<sequence>MPALTTAEVLGLSPKQVTSPIGLIEQIEGGLPFATLDRITGFLAPGDTQFKYRFVPRATWSRRKAAHKLSLDEGTKLARVAKVYTAAVDAWGSKDEARDFLFRAHPMINDKLPIDVVMKSEIGADLVMDILGRLKYGTAA</sequence>
<evidence type="ECO:0000313" key="3">
    <source>
        <dbReference type="EMBL" id="GLS21572.1"/>
    </source>
</evidence>
<protein>
    <submittedName>
        <fullName evidence="3">Antitoxin</fullName>
    </submittedName>
</protein>
<evidence type="ECO:0000259" key="2">
    <source>
        <dbReference type="Pfam" id="PF20432"/>
    </source>
</evidence>
<proteinExistence type="predicted"/>
<gene>
    <name evidence="3" type="ORF">GCM10007874_45890</name>
</gene>
<keyword evidence="4" id="KW-1185">Reference proteome</keyword>
<dbReference type="EMBL" id="BSPC01000051">
    <property type="protein sequence ID" value="GLS21572.1"/>
    <property type="molecule type" value="Genomic_DNA"/>
</dbReference>
<evidence type="ECO:0000259" key="1">
    <source>
        <dbReference type="Pfam" id="PF09722"/>
    </source>
</evidence>
<dbReference type="Pfam" id="PF20432">
    <property type="entry name" value="Xre-like-HTH"/>
    <property type="match status" value="1"/>
</dbReference>
<name>A0ABQ6CMI3_9HYPH</name>
<evidence type="ECO:0000313" key="4">
    <source>
        <dbReference type="Proteomes" id="UP001156882"/>
    </source>
</evidence>
<dbReference type="Proteomes" id="UP001156882">
    <property type="component" value="Unassembled WGS sequence"/>
</dbReference>
<comment type="caution">
    <text evidence="3">The sequence shown here is derived from an EMBL/GenBank/DDBJ whole genome shotgun (WGS) entry which is preliminary data.</text>
</comment>
<feature type="domain" description="Antitoxin Xre-like helix-turn-helix" evidence="2">
    <location>
        <begin position="23"/>
        <end position="81"/>
    </location>
</feature>
<dbReference type="InterPro" id="IPR011979">
    <property type="entry name" value="Antitox_Xre"/>
</dbReference>
<organism evidence="3 4">
    <name type="scientific">Labrys miyagiensis</name>
    <dbReference type="NCBI Taxonomy" id="346912"/>
    <lineage>
        <taxon>Bacteria</taxon>
        <taxon>Pseudomonadati</taxon>
        <taxon>Pseudomonadota</taxon>
        <taxon>Alphaproteobacteria</taxon>
        <taxon>Hyphomicrobiales</taxon>
        <taxon>Xanthobacteraceae</taxon>
        <taxon>Labrys</taxon>
    </lineage>
</organism>
<accession>A0ABQ6CMI3</accession>
<dbReference type="Pfam" id="PF09722">
    <property type="entry name" value="Xre_MbcA_ParS_C"/>
    <property type="match status" value="1"/>
</dbReference>
<feature type="domain" description="Antitoxin Xre/MbcA/ParS-like toxin-binding" evidence="1">
    <location>
        <begin position="86"/>
        <end position="137"/>
    </location>
</feature>
<reference evidence="4" key="1">
    <citation type="journal article" date="2019" name="Int. J. Syst. Evol. Microbiol.">
        <title>The Global Catalogue of Microorganisms (GCM) 10K type strain sequencing project: providing services to taxonomists for standard genome sequencing and annotation.</title>
        <authorList>
            <consortium name="The Broad Institute Genomics Platform"/>
            <consortium name="The Broad Institute Genome Sequencing Center for Infectious Disease"/>
            <person name="Wu L."/>
            <person name="Ma J."/>
        </authorList>
    </citation>
    <scope>NUCLEOTIDE SEQUENCE [LARGE SCALE GENOMIC DNA]</scope>
    <source>
        <strain evidence="4">NBRC 101365</strain>
    </source>
</reference>
<dbReference type="RefSeq" id="WP_284314584.1">
    <property type="nucleotide sequence ID" value="NZ_BSPC01000051.1"/>
</dbReference>
<dbReference type="InterPro" id="IPR024467">
    <property type="entry name" value="Xre/MbcA/ParS-like_toxin-bd"/>
</dbReference>
<dbReference type="NCBIfam" id="TIGR02293">
    <property type="entry name" value="TAS_TIGR02293"/>
    <property type="match status" value="1"/>
</dbReference>